<name>X1FSL7_9ZZZZ</name>
<protein>
    <submittedName>
        <fullName evidence="2">Uncharacterized protein</fullName>
    </submittedName>
</protein>
<evidence type="ECO:0000256" key="1">
    <source>
        <dbReference type="SAM" id="MobiDB-lite"/>
    </source>
</evidence>
<feature type="non-terminal residue" evidence="2">
    <location>
        <position position="1"/>
    </location>
</feature>
<reference evidence="2" key="1">
    <citation type="journal article" date="2014" name="Front. Microbiol.">
        <title>High frequency of phylogenetically diverse reductive dehalogenase-homologous genes in deep subseafloor sedimentary metagenomes.</title>
        <authorList>
            <person name="Kawai M."/>
            <person name="Futagami T."/>
            <person name="Toyoda A."/>
            <person name="Takaki Y."/>
            <person name="Nishi S."/>
            <person name="Hori S."/>
            <person name="Arai W."/>
            <person name="Tsubouchi T."/>
            <person name="Morono Y."/>
            <person name="Uchiyama I."/>
            <person name="Ito T."/>
            <person name="Fujiyama A."/>
            <person name="Inagaki F."/>
            <person name="Takami H."/>
        </authorList>
    </citation>
    <scope>NUCLEOTIDE SEQUENCE</scope>
    <source>
        <strain evidence="2">Expedition CK06-06</strain>
    </source>
</reference>
<feature type="compositionally biased region" description="Basic and acidic residues" evidence="1">
    <location>
        <begin position="22"/>
        <end position="31"/>
    </location>
</feature>
<evidence type="ECO:0000313" key="2">
    <source>
        <dbReference type="EMBL" id="GAH48671.1"/>
    </source>
</evidence>
<dbReference type="EMBL" id="BARU01021696">
    <property type="protein sequence ID" value="GAH48671.1"/>
    <property type="molecule type" value="Genomic_DNA"/>
</dbReference>
<gene>
    <name evidence="2" type="ORF">S03H2_35467</name>
</gene>
<dbReference type="AlphaFoldDB" id="X1FSL7"/>
<proteinExistence type="predicted"/>
<accession>X1FSL7</accession>
<organism evidence="2">
    <name type="scientific">marine sediment metagenome</name>
    <dbReference type="NCBI Taxonomy" id="412755"/>
    <lineage>
        <taxon>unclassified sequences</taxon>
        <taxon>metagenomes</taxon>
        <taxon>ecological metagenomes</taxon>
    </lineage>
</organism>
<feature type="region of interest" description="Disordered" evidence="1">
    <location>
        <begin position="1"/>
        <end position="31"/>
    </location>
</feature>
<comment type="caution">
    <text evidence="2">The sequence shown here is derived from an EMBL/GenBank/DDBJ whole genome shotgun (WGS) entry which is preliminary data.</text>
</comment>
<sequence>KASPPSRPAKKGNINCTQEGSSDIKKISYPP</sequence>